<evidence type="ECO:0000256" key="1">
    <source>
        <dbReference type="SAM" id="MobiDB-lite"/>
    </source>
</evidence>
<accession>A0A016VDQ2</accession>
<keyword evidence="4" id="KW-1185">Reference proteome</keyword>
<feature type="region of interest" description="Disordered" evidence="1">
    <location>
        <begin position="189"/>
        <end position="224"/>
    </location>
</feature>
<reference evidence="4" key="1">
    <citation type="journal article" date="2015" name="Nat. Genet.">
        <title>The genome and transcriptome of the zoonotic hookworm Ancylostoma ceylanicum identify infection-specific gene families.</title>
        <authorList>
            <person name="Schwarz E.M."/>
            <person name="Hu Y."/>
            <person name="Antoshechkin I."/>
            <person name="Miller M.M."/>
            <person name="Sternberg P.W."/>
            <person name="Aroian R.V."/>
        </authorList>
    </citation>
    <scope>NUCLEOTIDE SEQUENCE</scope>
    <source>
        <strain evidence="4">HY135</strain>
    </source>
</reference>
<dbReference type="PANTHER" id="PTHR21523:SF37">
    <property type="entry name" value="MLT-TEN (MLT-10) RELATED"/>
    <property type="match status" value="1"/>
</dbReference>
<feature type="transmembrane region" description="Helical" evidence="2">
    <location>
        <begin position="632"/>
        <end position="649"/>
    </location>
</feature>
<feature type="transmembrane region" description="Helical" evidence="2">
    <location>
        <begin position="598"/>
        <end position="620"/>
    </location>
</feature>
<protein>
    <submittedName>
        <fullName evidence="3">Uncharacterized protein</fullName>
    </submittedName>
</protein>
<dbReference type="Proteomes" id="UP000024635">
    <property type="component" value="Unassembled WGS sequence"/>
</dbReference>
<dbReference type="OrthoDB" id="5917548at2759"/>
<sequence length="750" mass="83649">MRFPWMENLVRLPFPEQGNTTKVHPELEKYPTALRPFINATAITGRRRANNTEDEVITDEDVADVDEDDESHKVNTAHYDGKTTTVTISTEAGTDLYQHWLDQAVSGLMAAVATKKLESVPEYLRTAHQTCAKGAKTVQAHAKCVVVLLDAEVKYQKWSAKFGRAKIIGGVQHRFGSGSKNYKRWIKKVEKRPGRPEDQGSFRQYGRATNSRPYSEKKHGRQGIHSEDKVHDLLPKEVFPSEGDWVGAFRMRVERSMDEANASETKTKTMMVKTAQYYNLFEEPHVSPLAQLAKKLIHTVRTFKNKSKDYKSWQTIVSEIKEEGKKLKQKQKAKKMLSERFDLFKRTLRDEGVNKAVMKKMNVLDDDDDGDDDMEAMMLKAKEQEQTMSTEDKMMQAPVKLIREGLKLGMMVTGRNVSNFDQKNVKVISPRLLSLVPEEADEDTISLLSPSLLSLHNEGQGLEGDLSLSRALKYFDEQGHQEWLNFVIEASGVSDAVMKMKVLAMNTTGYVKMSQQQLQLVYGPGSPYHDPSTHQRLSNVSEFEIPHVMDRTIRGLAEETIQFKAQRRKDIVLTPLVLTTLIRDPATASQPLILSPVLFVPVVYSPAIFGAVILSPWAFVPVIIAPRLLSPVIISPILLSAVVLSPLALDPLVLSPGALVPFVLSPIVLSPFILSPVALTPLILTPFCLSPFILIPNVLSPLILSPFVLSPLILSPVAFSAFVLTPYALSPVIASPGAFFSAVLSPTWLS</sequence>
<evidence type="ECO:0000313" key="3">
    <source>
        <dbReference type="EMBL" id="EYC25142.1"/>
    </source>
</evidence>
<dbReference type="EMBL" id="JARK01001348">
    <property type="protein sequence ID" value="EYC25142.1"/>
    <property type="molecule type" value="Genomic_DNA"/>
</dbReference>
<keyword evidence="2" id="KW-0472">Membrane</keyword>
<evidence type="ECO:0000256" key="2">
    <source>
        <dbReference type="SAM" id="Phobius"/>
    </source>
</evidence>
<dbReference type="PANTHER" id="PTHR21523">
    <property type="match status" value="1"/>
</dbReference>
<organism evidence="3 4">
    <name type="scientific">Ancylostoma ceylanicum</name>
    <dbReference type="NCBI Taxonomy" id="53326"/>
    <lineage>
        <taxon>Eukaryota</taxon>
        <taxon>Metazoa</taxon>
        <taxon>Ecdysozoa</taxon>
        <taxon>Nematoda</taxon>
        <taxon>Chromadorea</taxon>
        <taxon>Rhabditida</taxon>
        <taxon>Rhabditina</taxon>
        <taxon>Rhabditomorpha</taxon>
        <taxon>Strongyloidea</taxon>
        <taxon>Ancylostomatidae</taxon>
        <taxon>Ancylostomatinae</taxon>
        <taxon>Ancylostoma</taxon>
    </lineage>
</organism>
<comment type="caution">
    <text evidence="3">The sequence shown here is derived from an EMBL/GenBank/DDBJ whole genome shotgun (WGS) entry which is preliminary data.</text>
</comment>
<dbReference type="Pfam" id="PF04870">
    <property type="entry name" value="Moulting_cycle"/>
    <property type="match status" value="2"/>
</dbReference>
<feature type="region of interest" description="Disordered" evidence="1">
    <location>
        <begin position="46"/>
        <end position="72"/>
    </location>
</feature>
<dbReference type="InterPro" id="IPR006954">
    <property type="entry name" value="Mlt-10-like"/>
</dbReference>
<evidence type="ECO:0000313" key="4">
    <source>
        <dbReference type="Proteomes" id="UP000024635"/>
    </source>
</evidence>
<dbReference type="AlphaFoldDB" id="A0A016VDQ2"/>
<feature type="compositionally biased region" description="Basic and acidic residues" evidence="1">
    <location>
        <begin position="189"/>
        <end position="200"/>
    </location>
</feature>
<keyword evidence="2" id="KW-0812">Transmembrane</keyword>
<keyword evidence="2" id="KW-1133">Transmembrane helix</keyword>
<proteinExistence type="predicted"/>
<feature type="transmembrane region" description="Helical" evidence="2">
    <location>
        <begin position="669"/>
        <end position="695"/>
    </location>
</feature>
<feature type="compositionally biased region" description="Acidic residues" evidence="1">
    <location>
        <begin position="52"/>
        <end position="69"/>
    </location>
</feature>
<name>A0A016VDQ2_9BILA</name>
<feature type="transmembrane region" description="Helical" evidence="2">
    <location>
        <begin position="702"/>
        <end position="722"/>
    </location>
</feature>
<gene>
    <name evidence="3" type="primary">Acey_s0012.g1724</name>
    <name evidence="3" type="ORF">Y032_0012g1724</name>
</gene>